<accession>Q5DHH2</accession>
<feature type="region of interest" description="Disordered" evidence="1">
    <location>
        <begin position="154"/>
        <end position="190"/>
    </location>
</feature>
<proteinExistence type="evidence at transcript level"/>
<dbReference type="EMBL" id="AY813002">
    <property type="protein sequence ID" value="AAW24734.1"/>
    <property type="molecule type" value="mRNA"/>
</dbReference>
<feature type="compositionally biased region" description="Basic and acidic residues" evidence="1">
    <location>
        <begin position="154"/>
        <end position="163"/>
    </location>
</feature>
<feature type="compositionally biased region" description="Polar residues" evidence="1">
    <location>
        <begin position="166"/>
        <end position="177"/>
    </location>
</feature>
<protein>
    <submittedName>
        <fullName evidence="2">SJCHGC02296 protein</fullName>
    </submittedName>
</protein>
<organism evidence="2">
    <name type="scientific">Schistosoma japonicum</name>
    <name type="common">Blood fluke</name>
    <dbReference type="NCBI Taxonomy" id="6182"/>
    <lineage>
        <taxon>Eukaryota</taxon>
        <taxon>Metazoa</taxon>
        <taxon>Spiralia</taxon>
        <taxon>Lophotrochozoa</taxon>
        <taxon>Platyhelminthes</taxon>
        <taxon>Trematoda</taxon>
        <taxon>Digenea</taxon>
        <taxon>Strigeidida</taxon>
        <taxon>Schistosomatoidea</taxon>
        <taxon>Schistosomatidae</taxon>
        <taxon>Schistosoma</taxon>
    </lineage>
</organism>
<evidence type="ECO:0000256" key="1">
    <source>
        <dbReference type="SAM" id="MobiDB-lite"/>
    </source>
</evidence>
<name>Q5DHH2_SCHJA</name>
<reference evidence="2" key="1">
    <citation type="submission" date="2004-11" db="EMBL/GenBank/DDBJ databases">
        <title>The full-length cDNA sequences of Schistosoma japonicum genes.</title>
        <authorList>
            <person name="Han Z."/>
        </authorList>
    </citation>
    <scope>NUCLEOTIDE SEQUENCE</scope>
</reference>
<sequence length="227" mass="25526">MVKSFSLEDWFPSLKKGLLLKKVVKNNNQIDEIMSMSAPTTVFDKYKTFQERVPEKFADDEKCEQLKAAMSDTYGRFGEAVFSCWIVDGIYRLNLSTEVLVQIGLFGCDNNLMERISRSVIRLQSMKLTDVTTTTIKPTSIENNVGKNTLTHRESAGKSKLEDSADSNNNNLKQQVTKPDELGHSIGHLPASAESNEPIIVKVNKLNRINIGNLKRLSLDFKGHCIE</sequence>
<reference evidence="2" key="2">
    <citation type="journal article" date="2006" name="PLoS Pathog.">
        <title>New perspectives on host-parasite interplay by comparative transcriptomic and proteomic analyses of Schistosoma japonicum.</title>
        <authorList>
            <person name="Liu F."/>
            <person name="Lu J."/>
            <person name="Hu W."/>
            <person name="Wang S.Y."/>
            <person name="Cui S.J."/>
            <person name="Chi M."/>
            <person name="Yan Q."/>
            <person name="Wang X.R."/>
            <person name="Song H.D."/>
            <person name="Xu X.N."/>
            <person name="Wang J.J."/>
            <person name="Zhang X.L."/>
            <person name="Zhang X."/>
            <person name="Wang Z.Q."/>
            <person name="Xue C.L."/>
            <person name="Brindley P.J."/>
            <person name="McManus D.P."/>
            <person name="Yang P.Y."/>
            <person name="Feng Z."/>
            <person name="Chen Z."/>
            <person name="Han Z.G."/>
        </authorList>
    </citation>
    <scope>NUCLEOTIDE SEQUENCE</scope>
</reference>
<dbReference type="AlphaFoldDB" id="Q5DHH2"/>
<evidence type="ECO:0000313" key="2">
    <source>
        <dbReference type="EMBL" id="AAW24734.1"/>
    </source>
</evidence>